<keyword evidence="6 11" id="KW-0472">Membrane</keyword>
<feature type="transmembrane region" description="Helical" evidence="11">
    <location>
        <begin position="679"/>
        <end position="699"/>
    </location>
</feature>
<evidence type="ECO:0000256" key="8">
    <source>
        <dbReference type="PIRSR" id="PIRSR605150-1"/>
    </source>
</evidence>
<dbReference type="InterPro" id="IPR005150">
    <property type="entry name" value="Cellulose_synth"/>
</dbReference>
<feature type="transmembrane region" description="Helical" evidence="11">
    <location>
        <begin position="719"/>
        <end position="737"/>
    </location>
</feature>
<evidence type="ECO:0000256" key="3">
    <source>
        <dbReference type="ARBA" id="ARBA00022679"/>
    </source>
</evidence>
<protein>
    <recommendedName>
        <fullName evidence="14">Glycosyltransferase 2-like domain-containing protein</fullName>
    </recommendedName>
</protein>
<keyword evidence="4 11" id="KW-0812">Transmembrane</keyword>
<evidence type="ECO:0000313" key="12">
    <source>
        <dbReference type="EMBL" id="RAL53456.1"/>
    </source>
</evidence>
<comment type="subcellular location">
    <subcellularLocation>
        <location evidence="1">Endomembrane system</location>
        <topology evidence="1">Multi-pass membrane protein</topology>
    </subcellularLocation>
</comment>
<evidence type="ECO:0000256" key="7">
    <source>
        <dbReference type="ARBA" id="ARBA00023316"/>
    </source>
</evidence>
<evidence type="ECO:0000256" key="2">
    <source>
        <dbReference type="ARBA" id="ARBA00022676"/>
    </source>
</evidence>
<dbReference type="FunFam" id="3.90.550.10:FF:000135">
    <property type="entry name" value="Cellulose synthase-like protein G3"/>
    <property type="match status" value="1"/>
</dbReference>
<dbReference type="PANTHER" id="PTHR13301">
    <property type="entry name" value="X-BOX TRANSCRIPTION FACTOR-RELATED"/>
    <property type="match status" value="1"/>
</dbReference>
<evidence type="ECO:0000256" key="11">
    <source>
        <dbReference type="SAM" id="Phobius"/>
    </source>
</evidence>
<keyword evidence="5 11" id="KW-1133">Transmembrane helix</keyword>
<organism evidence="12 13">
    <name type="scientific">Cuscuta australis</name>
    <dbReference type="NCBI Taxonomy" id="267555"/>
    <lineage>
        <taxon>Eukaryota</taxon>
        <taxon>Viridiplantae</taxon>
        <taxon>Streptophyta</taxon>
        <taxon>Embryophyta</taxon>
        <taxon>Tracheophyta</taxon>
        <taxon>Spermatophyta</taxon>
        <taxon>Magnoliopsida</taxon>
        <taxon>eudicotyledons</taxon>
        <taxon>Gunneridae</taxon>
        <taxon>Pentapetalae</taxon>
        <taxon>asterids</taxon>
        <taxon>lamiids</taxon>
        <taxon>Solanales</taxon>
        <taxon>Convolvulaceae</taxon>
        <taxon>Cuscuteae</taxon>
        <taxon>Cuscuta</taxon>
        <taxon>Cuscuta subgen. Grammica</taxon>
        <taxon>Cuscuta sect. Cleistogrammica</taxon>
    </lineage>
</organism>
<keyword evidence="13" id="KW-1185">Reference proteome</keyword>
<proteinExistence type="predicted"/>
<feature type="active site" evidence="8">
    <location>
        <position position="146"/>
    </location>
</feature>
<feature type="binding site" evidence="9">
    <location>
        <position position="116"/>
    </location>
    <ligand>
        <name>UDP-alpha-D-glucose</name>
        <dbReference type="ChEBI" id="CHEBI:58885"/>
    </ligand>
</feature>
<keyword evidence="2" id="KW-0328">Glycosyltransferase</keyword>
<gene>
    <name evidence="12" type="ORF">DM860_007128</name>
</gene>
<feature type="transmembrane region" description="Helical" evidence="11">
    <location>
        <begin position="50"/>
        <end position="73"/>
    </location>
</feature>
<keyword evidence="3" id="KW-0808">Transferase</keyword>
<dbReference type="InterPro" id="IPR029044">
    <property type="entry name" value="Nucleotide-diphossugar_trans"/>
</dbReference>
<dbReference type="GO" id="GO:0030244">
    <property type="term" value="P:cellulose biosynthetic process"/>
    <property type="evidence" value="ECO:0007669"/>
    <property type="project" value="InterPro"/>
</dbReference>
<feature type="active site" evidence="8">
    <location>
        <position position="450"/>
    </location>
</feature>
<feature type="transmembrane region" description="Helical" evidence="11">
    <location>
        <begin position="20"/>
        <end position="38"/>
    </location>
</feature>
<evidence type="ECO:0000256" key="4">
    <source>
        <dbReference type="ARBA" id="ARBA00022692"/>
    </source>
</evidence>
<dbReference type="Pfam" id="PF03552">
    <property type="entry name" value="Cellulose_synt"/>
    <property type="match status" value="2"/>
</dbReference>
<dbReference type="Proteomes" id="UP000249390">
    <property type="component" value="Unassembled WGS sequence"/>
</dbReference>
<feature type="binding site" evidence="10">
    <location>
        <position position="284"/>
    </location>
    <ligand>
        <name>Mn(2+)</name>
        <dbReference type="ChEBI" id="CHEBI:29035"/>
    </ligand>
</feature>
<dbReference type="EMBL" id="NQVE01000027">
    <property type="protein sequence ID" value="RAL53456.1"/>
    <property type="molecule type" value="Genomic_DNA"/>
</dbReference>
<name>A0A328E7U3_9ASTE</name>
<feature type="binding site" evidence="10">
    <location>
        <position position="308"/>
    </location>
    <ligand>
        <name>Mn(2+)</name>
        <dbReference type="ChEBI" id="CHEBI:29035"/>
    </ligand>
</feature>
<dbReference type="SUPFAM" id="SSF53448">
    <property type="entry name" value="Nucleotide-diphospho-sugar transferases"/>
    <property type="match status" value="1"/>
</dbReference>
<sequence>MEKALATPLNALRVLRTRMIFNRIFALIYAFAIVALFHRHARTLLLRHRTAASSSLFIHFPMLVADVILAFMWSTTQSYRMRQVTRTEFIGNLGEALGEEEFPGMDIFICTADPEKEPPWDVANTAMSVMAYDYLPEKVSVYVSDDGASELTLFALVEAAKFSACWLPFCRENEVLDRCPEAFFSSGHGTTLKAQELKVMYDKMKERVQNVCGREKIGGEYITNKEEHLTFDQYRTPSFTRHNHPTIIKVLLESGKDKDRKGHSMPSFVYVSREKNNNSVHNFKGGALNTLIRVSGVMTNAPIILTLDCDMYSNNPSTPKRALCYFMDSSVRPHLGYVQFPQRFHGLKKADIYGSEHKHLFQINTMGMDGFSGPNYYGTGCFFRRRTFFGGPSDFVQPEIPELSPNYTVKNSLQSCEILELANKVASCNFEDESGWGSKMGFKYGTIVEDIYTGYRLTCEGWNSVYCNPKRPAFLGNIPISLSDMLSQQKRWGVGLCEVAFSKYSPLTYGTHTAGFIMGYCYTHLAFWPIWCIPVTIYAHLPQLCLLNGIPLFPKASDVWVLVYVSLFIGAYTQDCFDFISTDGTLQRWWSNQRVWLMRALSCYLFAGAEFISKQLGIATQGFNLTNKVVDKEQEKCYKNGVFEFGVASPLFVPLATAAIINAAAFLKAVREIMILKGEFLDMFMVQIFLAGYGVLNAWPFYQGMVFRRDKGRMPLKTTLVSSGISVAIYTLFCFFLS</sequence>
<evidence type="ECO:0000256" key="10">
    <source>
        <dbReference type="PIRSR" id="PIRSR605150-3"/>
    </source>
</evidence>
<dbReference type="GO" id="GO:0012505">
    <property type="term" value="C:endomembrane system"/>
    <property type="evidence" value="ECO:0007669"/>
    <property type="project" value="UniProtKB-SubCell"/>
</dbReference>
<dbReference type="GO" id="GO:0016020">
    <property type="term" value="C:membrane"/>
    <property type="evidence" value="ECO:0007669"/>
    <property type="project" value="InterPro"/>
</dbReference>
<evidence type="ECO:0000256" key="1">
    <source>
        <dbReference type="ARBA" id="ARBA00004127"/>
    </source>
</evidence>
<comment type="caution">
    <text evidence="12">The sequence shown here is derived from an EMBL/GenBank/DDBJ whole genome shotgun (WGS) entry which is preliminary data.</text>
</comment>
<feature type="binding site" evidence="9">
    <location>
        <position position="117"/>
    </location>
    <ligand>
        <name>UDP-alpha-D-glucose</name>
        <dbReference type="ChEBI" id="CHEBI:58885"/>
    </ligand>
</feature>
<feature type="binding site" evidence="9">
    <location>
        <position position="146"/>
    </location>
    <ligand>
        <name>UDP-alpha-D-glucose</name>
        <dbReference type="ChEBI" id="CHEBI:58885"/>
    </ligand>
</feature>
<feature type="transmembrane region" description="Helical" evidence="11">
    <location>
        <begin position="645"/>
        <end position="667"/>
    </location>
</feature>
<dbReference type="AlphaFoldDB" id="A0A328E7U3"/>
<evidence type="ECO:0000256" key="9">
    <source>
        <dbReference type="PIRSR" id="PIRSR605150-2"/>
    </source>
</evidence>
<dbReference type="GO" id="GO:0071555">
    <property type="term" value="P:cell wall organization"/>
    <property type="evidence" value="ECO:0007669"/>
    <property type="project" value="UniProtKB-KW"/>
</dbReference>
<keyword evidence="7" id="KW-0961">Cell wall biogenesis/degradation</keyword>
<evidence type="ECO:0000256" key="5">
    <source>
        <dbReference type="ARBA" id="ARBA00022989"/>
    </source>
</evidence>
<reference evidence="12 13" key="1">
    <citation type="submission" date="2018-06" db="EMBL/GenBank/DDBJ databases">
        <title>The Genome of Cuscuta australis (Dodder) Provides Insight into the Evolution of Plant Parasitism.</title>
        <authorList>
            <person name="Liu H."/>
        </authorList>
    </citation>
    <scope>NUCLEOTIDE SEQUENCE [LARGE SCALE GENOMIC DNA]</scope>
    <source>
        <strain evidence="13">cv. Yunnan</strain>
        <tissue evidence="12">Vines</tissue>
    </source>
</reference>
<dbReference type="GO" id="GO:0016760">
    <property type="term" value="F:cellulose synthase (UDP-forming) activity"/>
    <property type="evidence" value="ECO:0007669"/>
    <property type="project" value="InterPro"/>
</dbReference>
<evidence type="ECO:0000256" key="6">
    <source>
        <dbReference type="ARBA" id="ARBA00023136"/>
    </source>
</evidence>
<dbReference type="Gene3D" id="3.90.550.10">
    <property type="entry name" value="Spore Coat Polysaccharide Biosynthesis Protein SpsA, Chain A"/>
    <property type="match status" value="1"/>
</dbReference>
<evidence type="ECO:0008006" key="14">
    <source>
        <dbReference type="Google" id="ProtNLM"/>
    </source>
</evidence>
<accession>A0A328E7U3</accession>
<evidence type="ECO:0000313" key="13">
    <source>
        <dbReference type="Proteomes" id="UP000249390"/>
    </source>
</evidence>